<dbReference type="EMBL" id="LR797252">
    <property type="protein sequence ID" value="CAB4196743.1"/>
    <property type="molecule type" value="Genomic_DNA"/>
</dbReference>
<keyword evidence="1" id="KW-0378">Hydrolase</keyword>
<accession>A0A6J5RHA1</accession>
<dbReference type="SUPFAM" id="SSF56300">
    <property type="entry name" value="Metallo-dependent phosphatases"/>
    <property type="match status" value="1"/>
</dbReference>
<dbReference type="GO" id="GO:0016787">
    <property type="term" value="F:hydrolase activity"/>
    <property type="evidence" value="ECO:0007669"/>
    <property type="project" value="UniProtKB-KW"/>
</dbReference>
<name>A0A6J5RHA1_9CAUD</name>
<organism evidence="1">
    <name type="scientific">uncultured Caudovirales phage</name>
    <dbReference type="NCBI Taxonomy" id="2100421"/>
    <lineage>
        <taxon>Viruses</taxon>
        <taxon>Duplodnaviria</taxon>
        <taxon>Heunggongvirae</taxon>
        <taxon>Uroviricota</taxon>
        <taxon>Caudoviricetes</taxon>
        <taxon>Peduoviridae</taxon>
        <taxon>Maltschvirus</taxon>
        <taxon>Maltschvirus maltsch</taxon>
    </lineage>
</organism>
<dbReference type="Gene3D" id="3.60.21.10">
    <property type="match status" value="1"/>
</dbReference>
<dbReference type="InterPro" id="IPR029052">
    <property type="entry name" value="Metallo-depent_PP-like"/>
</dbReference>
<protein>
    <submittedName>
        <fullName evidence="1">COG4186 Predicted phosphoesterase or phosphohydrolase</fullName>
    </submittedName>
</protein>
<reference evidence="1" key="1">
    <citation type="submission" date="2020-05" db="EMBL/GenBank/DDBJ databases">
        <authorList>
            <person name="Chiriac C."/>
            <person name="Salcher M."/>
            <person name="Ghai R."/>
            <person name="Kavagutti S V."/>
        </authorList>
    </citation>
    <scope>NUCLEOTIDE SEQUENCE</scope>
</reference>
<sequence>MTTFFTSDLHINHFNIIKYTNRPFTSTKEMDEALIDNWNAVVKPGDTVYNLGDFGFGSADYLISVNKRLNGHKHFVWGNHDKELQRYKGDLGFESTSFYKEIRVDNQKIILSHYAFLVWNGSHKGSWNLFGHSHHTLPININSLSTDVGVDGPDFNYTPVSFEQVREIMKNRKFVPLDHHKD</sequence>
<evidence type="ECO:0000313" key="1">
    <source>
        <dbReference type="EMBL" id="CAB4196743.1"/>
    </source>
</evidence>
<proteinExistence type="predicted"/>
<gene>
    <name evidence="1" type="ORF">UFOVP1290_263</name>
</gene>